<organism evidence="4 5">
    <name type="scientific">Nonomuraea jiangxiensis</name>
    <dbReference type="NCBI Taxonomy" id="633440"/>
    <lineage>
        <taxon>Bacteria</taxon>
        <taxon>Bacillati</taxon>
        <taxon>Actinomycetota</taxon>
        <taxon>Actinomycetes</taxon>
        <taxon>Streptosporangiales</taxon>
        <taxon>Streptosporangiaceae</taxon>
        <taxon>Nonomuraea</taxon>
    </lineage>
</organism>
<feature type="compositionally biased region" description="Polar residues" evidence="1">
    <location>
        <begin position="224"/>
        <end position="233"/>
    </location>
</feature>
<keyword evidence="5" id="KW-1185">Reference proteome</keyword>
<evidence type="ECO:0000313" key="4">
    <source>
        <dbReference type="EMBL" id="SDH17386.1"/>
    </source>
</evidence>
<feature type="compositionally biased region" description="Basic and acidic residues" evidence="1">
    <location>
        <begin position="101"/>
        <end position="124"/>
    </location>
</feature>
<proteinExistence type="predicted"/>
<accession>A0A1G8A940</accession>
<feature type="region of interest" description="Disordered" evidence="1">
    <location>
        <begin position="224"/>
        <end position="248"/>
    </location>
</feature>
<dbReference type="EMBL" id="FNDJ01000001">
    <property type="protein sequence ID" value="SDH17386.1"/>
    <property type="molecule type" value="Genomic_DNA"/>
</dbReference>
<feature type="region of interest" description="Disordered" evidence="1">
    <location>
        <begin position="40"/>
        <end position="139"/>
    </location>
</feature>
<feature type="compositionally biased region" description="Basic and acidic residues" evidence="1">
    <location>
        <begin position="68"/>
        <end position="89"/>
    </location>
</feature>
<keyword evidence="2" id="KW-1133">Transmembrane helix</keyword>
<evidence type="ECO:0000313" key="5">
    <source>
        <dbReference type="Proteomes" id="UP000199202"/>
    </source>
</evidence>
<reference evidence="4 5" key="1">
    <citation type="submission" date="2016-10" db="EMBL/GenBank/DDBJ databases">
        <authorList>
            <person name="de Groot N.N."/>
        </authorList>
    </citation>
    <scope>NUCLEOTIDE SEQUENCE [LARGE SCALE GENOMIC DNA]</scope>
    <source>
        <strain evidence="4 5">CGMCC 4.6533</strain>
    </source>
</reference>
<name>A0A1G8A940_9ACTN</name>
<evidence type="ECO:0000256" key="2">
    <source>
        <dbReference type="SAM" id="Phobius"/>
    </source>
</evidence>
<evidence type="ECO:0000256" key="3">
    <source>
        <dbReference type="SAM" id="SignalP"/>
    </source>
</evidence>
<keyword evidence="2" id="KW-0472">Membrane</keyword>
<feature type="transmembrane region" description="Helical" evidence="2">
    <location>
        <begin position="167"/>
        <end position="188"/>
    </location>
</feature>
<protein>
    <recommendedName>
        <fullName evidence="6">MYXO-CTERM domain-containing protein</fullName>
    </recommendedName>
</protein>
<keyword evidence="3" id="KW-0732">Signal</keyword>
<evidence type="ECO:0008006" key="6">
    <source>
        <dbReference type="Google" id="ProtNLM"/>
    </source>
</evidence>
<feature type="signal peptide" evidence="3">
    <location>
        <begin position="1"/>
        <end position="19"/>
    </location>
</feature>
<dbReference type="AlphaFoldDB" id="A0A1G8A940"/>
<evidence type="ECO:0000256" key="1">
    <source>
        <dbReference type="SAM" id="MobiDB-lite"/>
    </source>
</evidence>
<feature type="chain" id="PRO_5038729187" description="MYXO-CTERM domain-containing protein" evidence="3">
    <location>
        <begin position="20"/>
        <end position="248"/>
    </location>
</feature>
<keyword evidence="2" id="KW-0812">Transmembrane</keyword>
<feature type="compositionally biased region" description="Acidic residues" evidence="1">
    <location>
        <begin position="44"/>
        <end position="67"/>
    </location>
</feature>
<gene>
    <name evidence="4" type="ORF">SAMN05421869_101654</name>
</gene>
<sequence>MRRRSWWRLLTVAAAFLYAAAPMPPAGQTPYPVAMPGVMGVAAADDDDDDHGDDHGDDDNDDDDDEGDHAGDHDGDDVRWIAPQRDRVQKGMQGRTSRSSRRGERSRRQPDPDADTVSKSRETEPGPSHGDGATTKSGNCEDCAAVEMQMGTPSTHGDSTDGYQWRALVALTAIAGTAALLGAAYWLMPRLDPRHPVPSSGHAPMDIPEVQRDPGRPPVVLTKVTLSRAQRSQAGWRWRRSPGERGPT</sequence>
<dbReference type="Proteomes" id="UP000199202">
    <property type="component" value="Unassembled WGS sequence"/>
</dbReference>